<sequence>MSRFRVVAVLKCLVSKCPGALFGATVPAWTREYRILGRLARKRWLEEEMITVGISIEEIKELDDLEEELTVEEVRMIDGIMTIQEKL</sequence>
<organism evidence="2 3">
    <name type="scientific">Caenorhabditis tropicalis</name>
    <dbReference type="NCBI Taxonomy" id="1561998"/>
    <lineage>
        <taxon>Eukaryota</taxon>
        <taxon>Metazoa</taxon>
        <taxon>Ecdysozoa</taxon>
        <taxon>Nematoda</taxon>
        <taxon>Chromadorea</taxon>
        <taxon>Rhabditida</taxon>
        <taxon>Rhabditina</taxon>
        <taxon>Rhabditomorpha</taxon>
        <taxon>Rhabditoidea</taxon>
        <taxon>Rhabditidae</taxon>
        <taxon>Peloderinae</taxon>
        <taxon>Caenorhabditis</taxon>
    </lineage>
</organism>
<dbReference type="WBParaSite" id="Csp11.Scaffold629.g14143.t1">
    <property type="protein sequence ID" value="Csp11.Scaffold629.g14143.t1"/>
    <property type="gene ID" value="Csp11.Scaffold629.g14143"/>
</dbReference>
<dbReference type="Proteomes" id="UP000095282">
    <property type="component" value="Unplaced"/>
</dbReference>
<feature type="chain" id="PRO_5009308340" evidence="1">
    <location>
        <begin position="20"/>
        <end position="87"/>
    </location>
</feature>
<name>A0A1I7U2C2_9PELO</name>
<proteinExistence type="predicted"/>
<evidence type="ECO:0000313" key="2">
    <source>
        <dbReference type="Proteomes" id="UP000095282"/>
    </source>
</evidence>
<evidence type="ECO:0000313" key="3">
    <source>
        <dbReference type="WBParaSite" id="Csp11.Scaffold629.g14143.t1"/>
    </source>
</evidence>
<dbReference type="AlphaFoldDB" id="A0A1I7U2C2"/>
<accession>A0A1I7U2C2</accession>
<evidence type="ECO:0000256" key="1">
    <source>
        <dbReference type="SAM" id="SignalP"/>
    </source>
</evidence>
<feature type="signal peptide" evidence="1">
    <location>
        <begin position="1"/>
        <end position="19"/>
    </location>
</feature>
<keyword evidence="2" id="KW-1185">Reference proteome</keyword>
<protein>
    <submittedName>
        <fullName evidence="3">Envelope-like protein</fullName>
    </submittedName>
</protein>
<reference evidence="3" key="1">
    <citation type="submission" date="2016-11" db="UniProtKB">
        <authorList>
            <consortium name="WormBaseParasite"/>
        </authorList>
    </citation>
    <scope>IDENTIFICATION</scope>
</reference>
<keyword evidence="1" id="KW-0732">Signal</keyword>